<evidence type="ECO:0000313" key="3">
    <source>
        <dbReference type="Proteomes" id="UP000183832"/>
    </source>
</evidence>
<dbReference type="AlphaFoldDB" id="A0A1J1I659"/>
<dbReference type="STRING" id="568069.A0A1J1I659"/>
<evidence type="ECO:0000256" key="1">
    <source>
        <dbReference type="SAM" id="Phobius"/>
    </source>
</evidence>
<sequence>MLPLVTTMPLSTTAFSTLAVGGSQCGTKLCDVYQFCSSYHQECEDCAMTCDETHHNFDQEVCMAECREYLHDRNFVKLSDYAAEIQNLKIYLSVTFILTLLLLILFFAVNGTKIFRCFRHAFNSIKKKGKKQIPIEPVTMANPNTESPKMRRHQNNHQININRTSSIFTVTGTEYDQKTVSTPISRHPAEDTLTSSVVNTDYSYDNKALQLTPVGEEKPKIETTF</sequence>
<dbReference type="EMBL" id="CVRI01000038">
    <property type="protein sequence ID" value="CRK94422.1"/>
    <property type="molecule type" value="Genomic_DNA"/>
</dbReference>
<evidence type="ECO:0000313" key="2">
    <source>
        <dbReference type="EMBL" id="CRK94422.1"/>
    </source>
</evidence>
<accession>A0A1J1I659</accession>
<reference evidence="2 3" key="1">
    <citation type="submission" date="2015-04" db="EMBL/GenBank/DDBJ databases">
        <authorList>
            <person name="Syromyatnikov M.Y."/>
            <person name="Popov V.N."/>
        </authorList>
    </citation>
    <scope>NUCLEOTIDE SEQUENCE [LARGE SCALE GENOMIC DNA]</scope>
</reference>
<gene>
    <name evidence="2" type="ORF">CLUMA_CG007929</name>
</gene>
<protein>
    <submittedName>
        <fullName evidence="2">CLUMA_CG007929, isoform A</fullName>
    </submittedName>
</protein>
<organism evidence="2 3">
    <name type="scientific">Clunio marinus</name>
    <dbReference type="NCBI Taxonomy" id="568069"/>
    <lineage>
        <taxon>Eukaryota</taxon>
        <taxon>Metazoa</taxon>
        <taxon>Ecdysozoa</taxon>
        <taxon>Arthropoda</taxon>
        <taxon>Hexapoda</taxon>
        <taxon>Insecta</taxon>
        <taxon>Pterygota</taxon>
        <taxon>Neoptera</taxon>
        <taxon>Endopterygota</taxon>
        <taxon>Diptera</taxon>
        <taxon>Nematocera</taxon>
        <taxon>Chironomoidea</taxon>
        <taxon>Chironomidae</taxon>
        <taxon>Clunio</taxon>
    </lineage>
</organism>
<proteinExistence type="predicted"/>
<dbReference type="OrthoDB" id="6599193at2759"/>
<dbReference type="Proteomes" id="UP000183832">
    <property type="component" value="Unassembled WGS sequence"/>
</dbReference>
<name>A0A1J1I659_9DIPT</name>
<feature type="transmembrane region" description="Helical" evidence="1">
    <location>
        <begin position="90"/>
        <end position="109"/>
    </location>
</feature>
<keyword evidence="1" id="KW-1133">Transmembrane helix</keyword>
<keyword evidence="1" id="KW-0812">Transmembrane</keyword>
<keyword evidence="3" id="KW-1185">Reference proteome</keyword>
<keyword evidence="1" id="KW-0472">Membrane</keyword>